<dbReference type="SUPFAM" id="SSF51182">
    <property type="entry name" value="RmlC-like cupins"/>
    <property type="match status" value="1"/>
</dbReference>
<comment type="cofactor">
    <cofactor evidence="3">
        <name>Mn(2+)</name>
        <dbReference type="ChEBI" id="CHEBI:29035"/>
    </cofactor>
    <text evidence="3">Binds 2 manganese ions per subunit.</text>
</comment>
<feature type="binding site" evidence="3">
    <location>
        <position position="375"/>
    </location>
    <ligand>
        <name>Mn(2+)</name>
        <dbReference type="ChEBI" id="CHEBI:29035"/>
        <label>2</label>
    </ligand>
</feature>
<feature type="binding site" evidence="3">
    <location>
        <position position="200"/>
    </location>
    <ligand>
        <name>Mn(2+)</name>
        <dbReference type="ChEBI" id="CHEBI:29035"/>
        <label>1</label>
    </ligand>
</feature>
<dbReference type="STRING" id="86259.A0A4Z1NZB8"/>
<dbReference type="GO" id="GO:0033609">
    <property type="term" value="P:oxalate metabolic process"/>
    <property type="evidence" value="ECO:0007669"/>
    <property type="project" value="InterPro"/>
</dbReference>
<dbReference type="Gene3D" id="2.60.120.10">
    <property type="entry name" value="Jelly Rolls"/>
    <property type="match status" value="2"/>
</dbReference>
<gene>
    <name evidence="7" type="ORF">E6O75_ATG11682</name>
</gene>
<feature type="active site" description="Proton donor" evidence="2">
    <location>
        <position position="435"/>
    </location>
</feature>
<dbReference type="InterPro" id="IPR014710">
    <property type="entry name" value="RmlC-like_jellyroll"/>
</dbReference>
<accession>A0A4Z1NZB8</accession>
<dbReference type="InterPro" id="IPR017774">
    <property type="entry name" value="Bicupin_oxalate_deCO2ase/Oxase"/>
</dbReference>
<organism evidence="7 8">
    <name type="scientific">Venturia nashicola</name>
    <dbReference type="NCBI Taxonomy" id="86259"/>
    <lineage>
        <taxon>Eukaryota</taxon>
        <taxon>Fungi</taxon>
        <taxon>Dikarya</taxon>
        <taxon>Ascomycota</taxon>
        <taxon>Pezizomycotina</taxon>
        <taxon>Dothideomycetes</taxon>
        <taxon>Pleosporomycetidae</taxon>
        <taxon>Venturiales</taxon>
        <taxon>Venturiaceae</taxon>
        <taxon>Venturia</taxon>
    </lineage>
</organism>
<proteinExistence type="predicted"/>
<dbReference type="PANTHER" id="PTHR35848">
    <property type="entry name" value="OXALATE-BINDING PROTEIN"/>
    <property type="match status" value="1"/>
</dbReference>
<evidence type="ECO:0000256" key="1">
    <source>
        <dbReference type="ARBA" id="ARBA00022723"/>
    </source>
</evidence>
<evidence type="ECO:0000313" key="7">
    <source>
        <dbReference type="EMBL" id="TID16564.1"/>
    </source>
</evidence>
<feature type="signal peptide" evidence="5">
    <location>
        <begin position="1"/>
        <end position="26"/>
    </location>
</feature>
<keyword evidence="5" id="KW-0732">Signal</keyword>
<keyword evidence="3" id="KW-0464">Manganese</keyword>
<feature type="binding site" evidence="3">
    <location>
        <position position="196"/>
    </location>
    <ligand>
        <name>Mn(2+)</name>
        <dbReference type="ChEBI" id="CHEBI:29035"/>
        <label>1</label>
    </ligand>
</feature>
<dbReference type="OrthoDB" id="10263073at2759"/>
<feature type="binding site" evidence="3">
    <location>
        <position position="194"/>
    </location>
    <ligand>
        <name>Mn(2+)</name>
        <dbReference type="ChEBI" id="CHEBI:29035"/>
        <label>1</label>
    </ligand>
</feature>
<keyword evidence="8" id="KW-1185">Reference proteome</keyword>
<feature type="binding site" evidence="3">
    <location>
        <position position="239"/>
    </location>
    <ligand>
        <name>Mn(2+)</name>
        <dbReference type="ChEBI" id="CHEBI:29035"/>
        <label>1</label>
    </ligand>
</feature>
<sequence>MVSTSRLSELGRSIFFAVLLSQTVSALPTAEKRQDVESVQDPVGPQGAQGSLRGSIGLAGYDPAESVGTPPSVIPPSEYQLAPGQTEDPNIGLYLDFENVENFQPIRGQVDSPTDPGPRNMEYDRLNSDLFARPGTDHGDVANGKWPFGLSSNRHGVPYSAGWARQQNVDELPVATAMAGVDMRLEPHAYRELHWHSEDEWSYILNGSVRISSMDENGQVFEDDLEAGDVWFFPSGLPHSIQAKEDGCEFLLVFDDGAFSEDNTFLASSLFYSTPKEVLAKNFRTDVSAFDNIPKSELYIFPGTPAPTNITAQNSSGPAGEIPNNKAFSYHLSRQQPYSVPGGTIKIVDSVNFPISTQISAALFTIEPGAMREIHWHTTSDEWNYFIQGSARLTTFAGAKGARTFDFTAGDVGYIPVPNAHYVENVGNETVMYLEILRAPQYNDVSVGQWLGLTPKQVVKDTLKLPDSVLDDLPKVKPFIVPGKVGNLNTNFTGDAL</sequence>
<dbReference type="SMART" id="SM00835">
    <property type="entry name" value="Cupin_1"/>
    <property type="match status" value="2"/>
</dbReference>
<dbReference type="Pfam" id="PF00190">
    <property type="entry name" value="Cupin_1"/>
    <property type="match status" value="2"/>
</dbReference>
<protein>
    <submittedName>
        <fullName evidence="7">Bicupin oxalate decarboxylase/oxidase</fullName>
    </submittedName>
</protein>
<comment type="caution">
    <text evidence="7">The sequence shown here is derived from an EMBL/GenBank/DDBJ whole genome shotgun (WGS) entry which is preliminary data.</text>
</comment>
<dbReference type="InterPro" id="IPR051610">
    <property type="entry name" value="GPI/OXD"/>
</dbReference>
<evidence type="ECO:0000256" key="3">
    <source>
        <dbReference type="PIRSR" id="PIRSR617774-2"/>
    </source>
</evidence>
<evidence type="ECO:0000256" key="5">
    <source>
        <dbReference type="SAM" id="SignalP"/>
    </source>
</evidence>
<name>A0A4Z1NZB8_9PEZI</name>
<keyword evidence="1 3" id="KW-0479">Metal-binding</keyword>
<feature type="binding site" evidence="3">
    <location>
        <position position="421"/>
    </location>
    <ligand>
        <name>Mn(2+)</name>
        <dbReference type="ChEBI" id="CHEBI:29035"/>
        <label>2</label>
    </ligand>
</feature>
<dbReference type="CDD" id="cd20305">
    <property type="entry name" value="cupin_OxDC_C"/>
    <property type="match status" value="1"/>
</dbReference>
<dbReference type="EMBL" id="SNSC02000018">
    <property type="protein sequence ID" value="TID16564.1"/>
    <property type="molecule type" value="Genomic_DNA"/>
</dbReference>
<evidence type="ECO:0000256" key="4">
    <source>
        <dbReference type="SAM" id="MobiDB-lite"/>
    </source>
</evidence>
<reference evidence="7 8" key="1">
    <citation type="submission" date="2019-04" db="EMBL/GenBank/DDBJ databases">
        <title>High contiguity whole genome sequence and gene annotation resource for two Venturia nashicola isolates.</title>
        <authorList>
            <person name="Prokchorchik M."/>
            <person name="Won K."/>
            <person name="Lee Y."/>
            <person name="Choi E.D."/>
            <person name="Segonzac C."/>
            <person name="Sohn K.H."/>
        </authorList>
    </citation>
    <scope>NUCLEOTIDE SEQUENCE [LARGE SCALE GENOMIC DNA]</scope>
    <source>
        <strain evidence="7 8">PRI2</strain>
    </source>
</reference>
<feature type="region of interest" description="Disordered" evidence="4">
    <location>
        <begin position="29"/>
        <end position="50"/>
    </location>
</feature>
<dbReference type="NCBIfam" id="TIGR03404">
    <property type="entry name" value="bicupin_oxalic"/>
    <property type="match status" value="1"/>
</dbReference>
<dbReference type="InterPro" id="IPR006045">
    <property type="entry name" value="Cupin_1"/>
</dbReference>
<evidence type="ECO:0000256" key="2">
    <source>
        <dbReference type="PIRSR" id="PIRSR617774-1"/>
    </source>
</evidence>
<feature type="binding site" evidence="3">
    <location>
        <position position="382"/>
    </location>
    <ligand>
        <name>Mn(2+)</name>
        <dbReference type="ChEBI" id="CHEBI:29035"/>
        <label>2</label>
    </ligand>
</feature>
<dbReference type="AlphaFoldDB" id="A0A4Z1NZB8"/>
<evidence type="ECO:0000313" key="8">
    <source>
        <dbReference type="Proteomes" id="UP000298493"/>
    </source>
</evidence>
<feature type="chain" id="PRO_5021276403" evidence="5">
    <location>
        <begin position="27"/>
        <end position="497"/>
    </location>
</feature>
<feature type="domain" description="Cupin type-1" evidence="6">
    <location>
        <begin position="148"/>
        <end position="291"/>
    </location>
</feature>
<evidence type="ECO:0000259" key="6">
    <source>
        <dbReference type="SMART" id="SM00835"/>
    </source>
</evidence>
<dbReference type="Proteomes" id="UP000298493">
    <property type="component" value="Unassembled WGS sequence"/>
</dbReference>
<dbReference type="GO" id="GO:0046872">
    <property type="term" value="F:metal ion binding"/>
    <property type="evidence" value="ECO:0007669"/>
    <property type="project" value="UniProtKB-KW"/>
</dbReference>
<dbReference type="CDD" id="cd20304">
    <property type="entry name" value="cupin_OxDC_N"/>
    <property type="match status" value="1"/>
</dbReference>
<feature type="binding site" evidence="3">
    <location>
        <position position="377"/>
    </location>
    <ligand>
        <name>Mn(2+)</name>
        <dbReference type="ChEBI" id="CHEBI:29035"/>
        <label>2</label>
    </ligand>
</feature>
<dbReference type="PANTHER" id="PTHR35848:SF9">
    <property type="entry name" value="SLL1358 PROTEIN"/>
    <property type="match status" value="1"/>
</dbReference>
<feature type="domain" description="Cupin type-1" evidence="6">
    <location>
        <begin position="330"/>
        <end position="471"/>
    </location>
</feature>
<dbReference type="InterPro" id="IPR011051">
    <property type="entry name" value="RmlC_Cupin_sf"/>
</dbReference>